<dbReference type="Proteomes" id="UP000576480">
    <property type="component" value="Unassembled WGS sequence"/>
</dbReference>
<dbReference type="PANTHER" id="PTHR43418:SF4">
    <property type="entry name" value="MULTIFUNCTIONAL TRYPTOPHAN BIOSYNTHESIS PROTEIN"/>
    <property type="match status" value="1"/>
</dbReference>
<sequence length="57" mass="6782">MILVIDNYDSFAYNLVQYLGELGVEMEIFRNDKISVNEIEKKRVLPHRYLARAMYAQ</sequence>
<dbReference type="GO" id="GO:0005829">
    <property type="term" value="C:cytosol"/>
    <property type="evidence" value="ECO:0007669"/>
    <property type="project" value="TreeGrafter"/>
</dbReference>
<organism evidence="3 4">
    <name type="scientific">Candidatus Hakubella thermalkaliphila</name>
    <dbReference type="NCBI Taxonomy" id="2754717"/>
    <lineage>
        <taxon>Bacteria</taxon>
        <taxon>Bacillati</taxon>
        <taxon>Actinomycetota</taxon>
        <taxon>Actinomycetota incertae sedis</taxon>
        <taxon>Candidatus Hakubellales</taxon>
        <taxon>Candidatus Hakubellaceae</taxon>
        <taxon>Candidatus Hakubella</taxon>
    </lineage>
</organism>
<reference evidence="3 4" key="1">
    <citation type="journal article" date="2020" name="Front. Microbiol.">
        <title>Single-cell genomics of novel Actinobacteria with the Wood-Ljungdahl pathway discovered in a serpentinizing system.</title>
        <authorList>
            <person name="Merino N."/>
            <person name="Kawai M."/>
            <person name="Boyd E.S."/>
            <person name="Colman D.R."/>
            <person name="McGlynn S.E."/>
            <person name="Nealson K.H."/>
            <person name="Kurokawa K."/>
            <person name="Hongoh Y."/>
        </authorList>
    </citation>
    <scope>NUCLEOTIDE SEQUENCE [LARGE SCALE GENOMIC DNA]</scope>
    <source>
        <strain evidence="3 4">S43</strain>
    </source>
</reference>
<dbReference type="AlphaFoldDB" id="A0A6V8PTT9"/>
<keyword evidence="1" id="KW-0315">Glutamine amidotransferase</keyword>
<dbReference type="InterPro" id="IPR017926">
    <property type="entry name" value="GATASE"/>
</dbReference>
<evidence type="ECO:0000313" key="3">
    <source>
        <dbReference type="EMBL" id="GFP35707.1"/>
    </source>
</evidence>
<feature type="domain" description="Glutamine amidotransferase" evidence="2">
    <location>
        <begin position="3"/>
        <end position="40"/>
    </location>
</feature>
<evidence type="ECO:0000259" key="2">
    <source>
        <dbReference type="Pfam" id="PF00117"/>
    </source>
</evidence>
<proteinExistence type="predicted"/>
<dbReference type="InterPro" id="IPR050472">
    <property type="entry name" value="Anth_synth/Amidotransfase"/>
</dbReference>
<evidence type="ECO:0000256" key="1">
    <source>
        <dbReference type="ARBA" id="ARBA00022962"/>
    </source>
</evidence>
<comment type="caution">
    <text evidence="3">The sequence shown here is derived from an EMBL/GenBank/DDBJ whole genome shotgun (WGS) entry which is preliminary data.</text>
</comment>
<dbReference type="SUPFAM" id="SSF52317">
    <property type="entry name" value="Class I glutamine amidotransferase-like"/>
    <property type="match status" value="1"/>
</dbReference>
<accession>A0A6V8PTT9</accession>
<name>A0A6V8PTT9_9ACTN</name>
<dbReference type="Pfam" id="PF00117">
    <property type="entry name" value="GATase"/>
    <property type="match status" value="1"/>
</dbReference>
<evidence type="ECO:0000313" key="4">
    <source>
        <dbReference type="Proteomes" id="UP000576480"/>
    </source>
</evidence>
<dbReference type="EMBL" id="BLSB01000183">
    <property type="protein sequence ID" value="GFP35707.1"/>
    <property type="molecule type" value="Genomic_DNA"/>
</dbReference>
<dbReference type="GO" id="GO:0004049">
    <property type="term" value="F:anthranilate synthase activity"/>
    <property type="evidence" value="ECO:0007669"/>
    <property type="project" value="TreeGrafter"/>
</dbReference>
<dbReference type="GO" id="GO:0000162">
    <property type="term" value="P:L-tryptophan biosynthetic process"/>
    <property type="evidence" value="ECO:0007669"/>
    <property type="project" value="TreeGrafter"/>
</dbReference>
<dbReference type="Gene3D" id="3.40.50.880">
    <property type="match status" value="1"/>
</dbReference>
<protein>
    <submittedName>
        <fullName evidence="3">Anthranilate synthase component II</fullName>
    </submittedName>
</protein>
<gene>
    <name evidence="3" type="ORF">HKBW3S43_01496</name>
</gene>
<dbReference type="PANTHER" id="PTHR43418">
    <property type="entry name" value="MULTIFUNCTIONAL TRYPTOPHAN BIOSYNTHESIS PROTEIN-RELATED"/>
    <property type="match status" value="1"/>
</dbReference>
<dbReference type="InterPro" id="IPR029062">
    <property type="entry name" value="Class_I_gatase-like"/>
</dbReference>